<dbReference type="SUPFAM" id="SSF53623">
    <property type="entry name" value="MurD-like peptide ligases, catalytic domain"/>
    <property type="match status" value="1"/>
</dbReference>
<dbReference type="GO" id="GO:0005524">
    <property type="term" value="F:ATP binding"/>
    <property type="evidence" value="ECO:0007669"/>
    <property type="project" value="UniProtKB-UniRule"/>
</dbReference>
<comment type="pathway">
    <text evidence="2 3">Cell wall biogenesis; peptidoglycan biosynthesis.</text>
</comment>
<reference evidence="6 7" key="1">
    <citation type="journal article" date="2015" name="Proc. Natl. Acad. Sci. U.S.A.">
        <title>Cultivation of a human-associated TM7 phylotype reveals a reduced genome and epibiotic parasitic lifestyle.</title>
        <authorList>
            <person name="He X."/>
            <person name="McLean J.S."/>
            <person name="Edlund A."/>
            <person name="Yooseph S."/>
            <person name="Hall A.P."/>
            <person name="Liu S.Y."/>
            <person name="Dorrestein P.C."/>
            <person name="Esquenazi E."/>
            <person name="Hunter R.C."/>
            <person name="Cheng G."/>
            <person name="Nelson K.E."/>
            <person name="Lux R."/>
            <person name="Shi W."/>
        </authorList>
    </citation>
    <scope>NUCLEOTIDE SEQUENCE [LARGE SCALE GENOMIC DNA]</scope>
    <source>
        <strain evidence="6 7">TM7x</strain>
    </source>
</reference>
<dbReference type="GO" id="GO:0008360">
    <property type="term" value="P:regulation of cell shape"/>
    <property type="evidence" value="ECO:0007669"/>
    <property type="project" value="UniProtKB-KW"/>
</dbReference>
<keyword evidence="7" id="KW-1185">Reference proteome</keyword>
<keyword evidence="2 3" id="KW-0132">Cell division</keyword>
<dbReference type="CDD" id="cd01983">
    <property type="entry name" value="SIMIBI"/>
    <property type="match status" value="1"/>
</dbReference>
<comment type="caution">
    <text evidence="2">Lacks conserved residue(s) required for the propagation of feature annotation.</text>
</comment>
<dbReference type="HAMAP" id="MF_00208">
    <property type="entry name" value="MurE"/>
    <property type="match status" value="1"/>
</dbReference>
<comment type="cofactor">
    <cofactor evidence="2">
        <name>Mg(2+)</name>
        <dbReference type="ChEBI" id="CHEBI:18420"/>
    </cofactor>
</comment>
<evidence type="ECO:0000259" key="5">
    <source>
        <dbReference type="Pfam" id="PF08245"/>
    </source>
</evidence>
<feature type="modified residue" description="N6-carboxylysine" evidence="2">
    <location>
        <position position="165"/>
    </location>
</feature>
<sequence>MGIMKNELVKIARKTLPQGALEKTENAYRIARTKMISLRYGNPARGLRIIAVTGTNGKTTTACYINEILKEAGFKTALFTTAVIEIAGEEKINDLNATVPTVARLFSFFQTAQREGVEYVILEATSHALSQHKFDGVPIEAAVMTNLTQDHLDYHKTMEEYAEAKAKLFEKQPKYIVLNRDDKWFEYFNKFNASGEKMTYGVSPEAEARITHIKLYKKGTEASLLIDHQTHLELATNLPGEFNVLNMSAAVSLAYLLGIKLEDIQEGVANLETIPGRFERVDNKRGIDIIVDYAHTPDALEKLLKTTRRIAKGRLFLVFGACGDRDKTKRPIMGELAANLADRIFLTDEESYSENPDDIRAMIRQGIERTKKVHKMTEIADRKQAIYQALKSAVRGDTVLITGMGHEQYRIVNGKRIPWNDKTVVKEVLGIEKNK</sequence>
<keyword evidence="2 3" id="KW-0573">Peptidoglycan synthesis</keyword>
<dbReference type="UniPathway" id="UPA00219"/>
<dbReference type="InterPro" id="IPR013221">
    <property type="entry name" value="Mur_ligase_cen"/>
</dbReference>
<dbReference type="GO" id="GO:0000287">
    <property type="term" value="F:magnesium ion binding"/>
    <property type="evidence" value="ECO:0007669"/>
    <property type="project" value="UniProtKB-UniRule"/>
</dbReference>
<evidence type="ECO:0000256" key="2">
    <source>
        <dbReference type="HAMAP-Rule" id="MF_00208"/>
    </source>
</evidence>
<dbReference type="GO" id="GO:0051301">
    <property type="term" value="P:cell division"/>
    <property type="evidence" value="ECO:0007669"/>
    <property type="project" value="UniProtKB-KW"/>
</dbReference>
<dbReference type="GO" id="GO:0009252">
    <property type="term" value="P:peptidoglycan biosynthetic process"/>
    <property type="evidence" value="ECO:0007669"/>
    <property type="project" value="UniProtKB-UniRule"/>
</dbReference>
<keyword evidence="2 3" id="KW-0961">Cell wall biogenesis/degradation</keyword>
<dbReference type="PANTHER" id="PTHR23135:SF4">
    <property type="entry name" value="UDP-N-ACETYLMURAMOYL-L-ALANYL-D-GLUTAMATE--2,6-DIAMINOPIMELATE LIGASE MURE HOMOLOG, CHLOROPLASTIC"/>
    <property type="match status" value="1"/>
</dbReference>
<evidence type="ECO:0000313" key="6">
    <source>
        <dbReference type="EMBL" id="AJA06277.1"/>
    </source>
</evidence>
<comment type="PTM">
    <text evidence="2">Carboxylation is probably crucial for Mg(2+) binding and, consequently, for the gamma-phosphate positioning of ATP.</text>
</comment>
<comment type="similarity">
    <text evidence="1 2">Belongs to the MurCDEF family. MurE subfamily.</text>
</comment>
<protein>
    <recommendedName>
        <fullName evidence="2">UDP-N-acetylmuramyl-tripeptide synthetase</fullName>
        <ecNumber evidence="2">6.3.2.-</ecNumber>
    </recommendedName>
    <alternativeName>
        <fullName evidence="2">UDP-MurNAc-tripeptide synthetase</fullName>
    </alternativeName>
</protein>
<gene>
    <name evidence="2" type="primary">murE</name>
    <name evidence="6" type="ORF">TM7x_00170</name>
</gene>
<feature type="domain" description="Mur ligase central" evidence="5">
    <location>
        <begin position="52"/>
        <end position="253"/>
    </location>
</feature>
<dbReference type="Proteomes" id="UP000030902">
    <property type="component" value="Chromosome"/>
</dbReference>
<dbReference type="NCBIfam" id="NF001126">
    <property type="entry name" value="PRK00139.1-4"/>
    <property type="match status" value="1"/>
</dbReference>
<keyword evidence="2" id="KW-0067">ATP-binding</keyword>
<comment type="subcellular location">
    <subcellularLocation>
        <location evidence="2 3">Cytoplasm</location>
    </subcellularLocation>
</comment>
<dbReference type="InterPro" id="IPR036615">
    <property type="entry name" value="Mur_ligase_C_dom_sf"/>
</dbReference>
<feature type="binding site" evidence="2">
    <location>
        <begin position="54"/>
        <end position="60"/>
    </location>
    <ligand>
        <name>ATP</name>
        <dbReference type="ChEBI" id="CHEBI:30616"/>
    </ligand>
</feature>
<feature type="domain" description="Mur ligase C-terminal" evidence="4">
    <location>
        <begin position="276"/>
        <end position="404"/>
    </location>
</feature>
<dbReference type="GO" id="GO:0005737">
    <property type="term" value="C:cytoplasm"/>
    <property type="evidence" value="ECO:0007669"/>
    <property type="project" value="UniProtKB-SubCell"/>
</dbReference>
<dbReference type="PANTHER" id="PTHR23135">
    <property type="entry name" value="MUR LIGASE FAMILY MEMBER"/>
    <property type="match status" value="1"/>
</dbReference>
<evidence type="ECO:0000256" key="3">
    <source>
        <dbReference type="RuleBase" id="RU004135"/>
    </source>
</evidence>
<keyword evidence="2 3" id="KW-0131">Cell cycle</keyword>
<dbReference type="InterPro" id="IPR005761">
    <property type="entry name" value="UDP-N-AcMur-Glu-dNH2Pim_ligase"/>
</dbReference>
<dbReference type="EMBL" id="CP007496">
    <property type="protein sequence ID" value="AJA06277.1"/>
    <property type="molecule type" value="Genomic_DNA"/>
</dbReference>
<proteinExistence type="inferred from homology"/>
<dbReference type="InterPro" id="IPR036565">
    <property type="entry name" value="Mur-like_cat_sf"/>
</dbReference>
<dbReference type="KEGG" id="sox:TM7x_00170"/>
<dbReference type="SUPFAM" id="SSF53244">
    <property type="entry name" value="MurD-like peptide ligases, peptide-binding domain"/>
    <property type="match status" value="1"/>
</dbReference>
<keyword evidence="2" id="KW-0460">Magnesium</keyword>
<comment type="function">
    <text evidence="2">Catalyzes the addition of an amino acid to the nucleotide precursor UDP-N-acetylmuramoyl-L-alanyl-D-glutamate (UMAG) in the biosynthesis of bacterial cell-wall peptidoglycan.</text>
</comment>
<evidence type="ECO:0000259" key="4">
    <source>
        <dbReference type="Pfam" id="PF02875"/>
    </source>
</evidence>
<dbReference type="GO" id="GO:0071555">
    <property type="term" value="P:cell wall organization"/>
    <property type="evidence" value="ECO:0007669"/>
    <property type="project" value="UniProtKB-KW"/>
</dbReference>
<dbReference type="InterPro" id="IPR004101">
    <property type="entry name" value="Mur_ligase_C"/>
</dbReference>
<dbReference type="Gene3D" id="3.40.1190.10">
    <property type="entry name" value="Mur-like, catalytic domain"/>
    <property type="match status" value="1"/>
</dbReference>
<keyword evidence="2 3" id="KW-0133">Cell shape</keyword>
<dbReference type="Pfam" id="PF08245">
    <property type="entry name" value="Mur_ligase_M"/>
    <property type="match status" value="1"/>
</dbReference>
<dbReference type="Gene3D" id="3.90.190.20">
    <property type="entry name" value="Mur ligase, C-terminal domain"/>
    <property type="match status" value="1"/>
</dbReference>
<dbReference type="AlphaFoldDB" id="A0A6S4GT61"/>
<evidence type="ECO:0000256" key="1">
    <source>
        <dbReference type="ARBA" id="ARBA00005898"/>
    </source>
</evidence>
<keyword evidence="2" id="KW-0547">Nucleotide-binding</keyword>
<keyword evidence="2 6" id="KW-0436">Ligase</keyword>
<organism evidence="6 7">
    <name type="scientific">Candidatus Nanosynbacter lyticus</name>
    <dbReference type="NCBI Taxonomy" id="2093824"/>
    <lineage>
        <taxon>Bacteria</taxon>
        <taxon>Candidatus Saccharimonadota</taxon>
        <taxon>Candidatus Saccharimonadia</taxon>
        <taxon>Candidatus Nanosynbacterales</taxon>
        <taxon>Candidatus Nanosynbacteraceae</taxon>
        <taxon>Candidatus Nanosynbacter</taxon>
    </lineage>
</organism>
<dbReference type="GO" id="GO:0016881">
    <property type="term" value="F:acid-amino acid ligase activity"/>
    <property type="evidence" value="ECO:0007669"/>
    <property type="project" value="UniProtKB-UniRule"/>
</dbReference>
<name>A0A6S4GT61_9BACT</name>
<accession>A0A6S4GT61</accession>
<keyword evidence="2" id="KW-0963">Cytoplasm</keyword>
<feature type="binding site" evidence="2">
    <location>
        <position position="131"/>
    </location>
    <ligand>
        <name>UDP-N-acetyl-alpha-D-muramoyl-L-alanyl-D-glutamate</name>
        <dbReference type="ChEBI" id="CHEBI:83900"/>
    </ligand>
</feature>
<evidence type="ECO:0000313" key="7">
    <source>
        <dbReference type="Proteomes" id="UP000030902"/>
    </source>
</evidence>
<dbReference type="NCBIfam" id="TIGR01085">
    <property type="entry name" value="murE"/>
    <property type="match status" value="1"/>
</dbReference>
<dbReference type="EC" id="6.3.2.-" evidence="2"/>
<feature type="binding site" evidence="2">
    <location>
        <position position="125"/>
    </location>
    <ligand>
        <name>UDP-N-acetyl-alpha-D-muramoyl-L-alanyl-D-glutamate</name>
        <dbReference type="ChEBI" id="CHEBI:83900"/>
    </ligand>
</feature>
<dbReference type="Pfam" id="PF02875">
    <property type="entry name" value="Mur_ligase_C"/>
    <property type="match status" value="1"/>
</dbReference>